<dbReference type="RefSeq" id="XP_040753633.1">
    <property type="nucleotide sequence ID" value="XM_040892389.1"/>
</dbReference>
<dbReference type="OrthoDB" id="4355239at2759"/>
<dbReference type="AlphaFoldDB" id="A0A2T5M131"/>
<comment type="caution">
    <text evidence="1">The sequence shown here is derived from an EMBL/GenBank/DDBJ whole genome shotgun (WGS) entry which is preliminary data.</text>
</comment>
<organism evidence="1 2">
    <name type="scientific">Aspergillus ochraceoroseus IBT 24754</name>
    <dbReference type="NCBI Taxonomy" id="1392256"/>
    <lineage>
        <taxon>Eukaryota</taxon>
        <taxon>Fungi</taxon>
        <taxon>Dikarya</taxon>
        <taxon>Ascomycota</taxon>
        <taxon>Pezizomycotina</taxon>
        <taxon>Eurotiomycetes</taxon>
        <taxon>Eurotiomycetidae</taxon>
        <taxon>Eurotiales</taxon>
        <taxon>Aspergillaceae</taxon>
        <taxon>Aspergillus</taxon>
        <taxon>Aspergillus subgen. Nidulantes</taxon>
    </lineage>
</organism>
<reference evidence="1 2" key="1">
    <citation type="journal article" date="2018" name="Proc. Natl. Acad. Sci. U.S.A.">
        <title>Linking secondary metabolites to gene clusters through genome sequencing of six diverse Aspergillus species.</title>
        <authorList>
            <person name="Kaerboelling I."/>
            <person name="Vesth T.C."/>
            <person name="Frisvad J.C."/>
            <person name="Nybo J.L."/>
            <person name="Theobald S."/>
            <person name="Kuo A."/>
            <person name="Bowyer P."/>
            <person name="Matsuda Y."/>
            <person name="Mondo S."/>
            <person name="Lyhne E.K."/>
            <person name="Kogle M.E."/>
            <person name="Clum A."/>
            <person name="Lipzen A."/>
            <person name="Salamov A."/>
            <person name="Ngan C.Y."/>
            <person name="Daum C."/>
            <person name="Chiniquy J."/>
            <person name="Barry K."/>
            <person name="LaButti K."/>
            <person name="Haridas S."/>
            <person name="Simmons B.A."/>
            <person name="Magnuson J.K."/>
            <person name="Mortensen U.H."/>
            <person name="Larsen T.O."/>
            <person name="Grigoriev I.V."/>
            <person name="Baker S.E."/>
            <person name="Andersen M.R."/>
        </authorList>
    </citation>
    <scope>NUCLEOTIDE SEQUENCE [LARGE SCALE GENOMIC DNA]</scope>
    <source>
        <strain evidence="1 2">IBT 24754</strain>
    </source>
</reference>
<evidence type="ECO:0000313" key="1">
    <source>
        <dbReference type="EMBL" id="PTU22241.1"/>
    </source>
</evidence>
<protein>
    <submittedName>
        <fullName evidence="1">Uncharacterized protein</fullName>
    </submittedName>
</protein>
<evidence type="ECO:0000313" key="2">
    <source>
        <dbReference type="Proteomes" id="UP000244073"/>
    </source>
</evidence>
<accession>A0A2T5M131</accession>
<dbReference type="VEuPathDB" id="FungiDB:P175DRAFT_0126077"/>
<name>A0A2T5M131_9EURO</name>
<proteinExistence type="predicted"/>
<gene>
    <name evidence="1" type="ORF">P175DRAFT_0126077</name>
</gene>
<dbReference type="EMBL" id="MSFN02000002">
    <property type="protein sequence ID" value="PTU22241.1"/>
    <property type="molecule type" value="Genomic_DNA"/>
</dbReference>
<dbReference type="Proteomes" id="UP000244073">
    <property type="component" value="Unassembled WGS sequence"/>
</dbReference>
<sequence>MSALPRQILLHLAELALKSLQAWCFGSEVFVLTSFRQRLDHESKELLDICQGLRLGGYSSAKVLLLNENSLLNEHTRYISDMLHDDIILKLALLTWYFDSTSQFPSEKLLNFFAHPHDKVEAVCEALFGLYTLQTGEKISYHSFRAKLLDTLGYVEYLVGDVYNLMLE</sequence>
<dbReference type="GeneID" id="63809271"/>